<dbReference type="EMBL" id="FUZU01000002">
    <property type="protein sequence ID" value="SKC73693.1"/>
    <property type="molecule type" value="Genomic_DNA"/>
</dbReference>
<dbReference type="Gene3D" id="3.40.50.1820">
    <property type="entry name" value="alpha/beta hydrolase"/>
    <property type="match status" value="1"/>
</dbReference>
<dbReference type="Pfam" id="PF01738">
    <property type="entry name" value="DLH"/>
    <property type="match status" value="1"/>
</dbReference>
<gene>
    <name evidence="2" type="ORF">SAMN05660236_2968</name>
</gene>
<sequence>MDQRIINLFDEYTHKPLTREDFIRKLSKLTGSTAAALAVLPLLEVNYAKAETVPDQDDRLTTAHVTYPIDGGEMKAYIARPKKSVTYGGVVVIHENRGLNPHIEDVTRRVALEGFVAIAPDALSPLGGTPSDPDKARDMFQQLDAAKTISNFAKAFDFLKTQKDCNGKFGCVGFCWGGAMANNLAVQVSELKAAVPFYGRQPEVNDVPKIKAALQLHYAGMDERINAGISAYEEALKKANINYQLFIYEGAQHAFHNDTAPTRYNEAAAKLAWSRTIAFFNEKLR</sequence>
<name>A0A1T5LCI5_9BACT</name>
<protein>
    <submittedName>
        <fullName evidence="2">Carboxymethylenebutenolidase</fullName>
    </submittedName>
</protein>
<dbReference type="InterPro" id="IPR002925">
    <property type="entry name" value="Dienelactn_hydro"/>
</dbReference>
<evidence type="ECO:0000259" key="1">
    <source>
        <dbReference type="Pfam" id="PF01738"/>
    </source>
</evidence>
<dbReference type="SUPFAM" id="SSF53474">
    <property type="entry name" value="alpha/beta-Hydrolases"/>
    <property type="match status" value="1"/>
</dbReference>
<dbReference type="Proteomes" id="UP000190961">
    <property type="component" value="Unassembled WGS sequence"/>
</dbReference>
<dbReference type="InterPro" id="IPR051049">
    <property type="entry name" value="Dienelactone_hydrolase-like"/>
</dbReference>
<dbReference type="OrthoDB" id="9771666at2"/>
<dbReference type="PANTHER" id="PTHR46623:SF6">
    <property type="entry name" value="ALPHA_BETA-HYDROLASES SUPERFAMILY PROTEIN"/>
    <property type="match status" value="1"/>
</dbReference>
<dbReference type="RefSeq" id="WP_079687536.1">
    <property type="nucleotide sequence ID" value="NZ_FUZU01000002.1"/>
</dbReference>
<organism evidence="2 3">
    <name type="scientific">Ohtaekwangia koreensis</name>
    <dbReference type="NCBI Taxonomy" id="688867"/>
    <lineage>
        <taxon>Bacteria</taxon>
        <taxon>Pseudomonadati</taxon>
        <taxon>Bacteroidota</taxon>
        <taxon>Cytophagia</taxon>
        <taxon>Cytophagales</taxon>
        <taxon>Fulvivirgaceae</taxon>
        <taxon>Ohtaekwangia</taxon>
    </lineage>
</organism>
<reference evidence="2 3" key="1">
    <citation type="submission" date="2017-02" db="EMBL/GenBank/DDBJ databases">
        <authorList>
            <person name="Peterson S.W."/>
        </authorList>
    </citation>
    <scope>NUCLEOTIDE SEQUENCE [LARGE SCALE GENOMIC DNA]</scope>
    <source>
        <strain evidence="2 3">DSM 25262</strain>
    </source>
</reference>
<feature type="domain" description="Dienelactone hydrolase" evidence="1">
    <location>
        <begin position="74"/>
        <end position="282"/>
    </location>
</feature>
<proteinExistence type="predicted"/>
<dbReference type="GO" id="GO:0016787">
    <property type="term" value="F:hydrolase activity"/>
    <property type="evidence" value="ECO:0007669"/>
    <property type="project" value="InterPro"/>
</dbReference>
<evidence type="ECO:0000313" key="2">
    <source>
        <dbReference type="EMBL" id="SKC73693.1"/>
    </source>
</evidence>
<evidence type="ECO:0000313" key="3">
    <source>
        <dbReference type="Proteomes" id="UP000190961"/>
    </source>
</evidence>
<dbReference type="AlphaFoldDB" id="A0A1T5LCI5"/>
<keyword evidence="3" id="KW-1185">Reference proteome</keyword>
<accession>A0A1T5LCI5</accession>
<dbReference type="STRING" id="688867.SAMN05660236_2968"/>
<dbReference type="PANTHER" id="PTHR46623">
    <property type="entry name" value="CARBOXYMETHYLENEBUTENOLIDASE-RELATED"/>
    <property type="match status" value="1"/>
</dbReference>
<dbReference type="InterPro" id="IPR029058">
    <property type="entry name" value="AB_hydrolase_fold"/>
</dbReference>